<dbReference type="AlphaFoldDB" id="A0AAN6W1X0"/>
<proteinExistence type="inferred from homology"/>
<name>A0AAN6W1X0_9PEZI</name>
<feature type="active site" description="5-glutamyl coenzyme A thioester intermediate" evidence="4">
    <location>
        <position position="386"/>
    </location>
</feature>
<dbReference type="PIRSF" id="PIRSF000858">
    <property type="entry name" value="SCOT-t"/>
    <property type="match status" value="1"/>
</dbReference>
<comment type="catalytic activity">
    <reaction evidence="3">
        <text>a 3-oxo acid + succinyl-CoA = a 3-oxoacyl-CoA + succinate</text>
        <dbReference type="Rhea" id="RHEA:24564"/>
        <dbReference type="ChEBI" id="CHEBI:30031"/>
        <dbReference type="ChEBI" id="CHEBI:35973"/>
        <dbReference type="ChEBI" id="CHEBI:57292"/>
        <dbReference type="ChEBI" id="CHEBI:90726"/>
        <dbReference type="EC" id="2.8.3.5"/>
    </reaction>
</comment>
<gene>
    <name evidence="6" type="ORF">QBC36DRAFT_79468</name>
</gene>
<evidence type="ECO:0000256" key="1">
    <source>
        <dbReference type="ARBA" id="ARBA00007154"/>
    </source>
</evidence>
<dbReference type="Gene3D" id="3.40.1080.10">
    <property type="entry name" value="Glutaconate Coenzyme A-transferase"/>
    <property type="match status" value="2"/>
</dbReference>
<dbReference type="NCBIfam" id="TIGR02428">
    <property type="entry name" value="pcaJ_scoB_fam"/>
    <property type="match status" value="1"/>
</dbReference>
<evidence type="ECO:0000313" key="6">
    <source>
        <dbReference type="EMBL" id="KAK4172202.1"/>
    </source>
</evidence>
<organism evidence="6 7">
    <name type="scientific">Triangularia setosa</name>
    <dbReference type="NCBI Taxonomy" id="2587417"/>
    <lineage>
        <taxon>Eukaryota</taxon>
        <taxon>Fungi</taxon>
        <taxon>Dikarya</taxon>
        <taxon>Ascomycota</taxon>
        <taxon>Pezizomycotina</taxon>
        <taxon>Sordariomycetes</taxon>
        <taxon>Sordariomycetidae</taxon>
        <taxon>Sordariales</taxon>
        <taxon>Podosporaceae</taxon>
        <taxon>Triangularia</taxon>
    </lineage>
</organism>
<feature type="region of interest" description="Disordered" evidence="5">
    <location>
        <begin position="315"/>
        <end position="343"/>
    </location>
</feature>
<dbReference type="InterPro" id="IPR012791">
    <property type="entry name" value="3-oxoacid_CoA-transf_B"/>
</dbReference>
<evidence type="ECO:0000256" key="5">
    <source>
        <dbReference type="SAM" id="MobiDB-lite"/>
    </source>
</evidence>
<dbReference type="InterPro" id="IPR004165">
    <property type="entry name" value="CoA_trans_fam_I"/>
</dbReference>
<evidence type="ECO:0000256" key="3">
    <source>
        <dbReference type="PIRNR" id="PIRNR000858"/>
    </source>
</evidence>
<dbReference type="Pfam" id="PF01144">
    <property type="entry name" value="CoA_trans"/>
    <property type="match status" value="2"/>
</dbReference>
<reference evidence="6" key="2">
    <citation type="submission" date="2023-05" db="EMBL/GenBank/DDBJ databases">
        <authorList>
            <consortium name="Lawrence Berkeley National Laboratory"/>
            <person name="Steindorff A."/>
            <person name="Hensen N."/>
            <person name="Bonometti L."/>
            <person name="Westerberg I."/>
            <person name="Brannstrom I.O."/>
            <person name="Guillou S."/>
            <person name="Cros-Aarteil S."/>
            <person name="Calhoun S."/>
            <person name="Haridas S."/>
            <person name="Kuo A."/>
            <person name="Mondo S."/>
            <person name="Pangilinan J."/>
            <person name="Riley R."/>
            <person name="Labutti K."/>
            <person name="Andreopoulos B."/>
            <person name="Lipzen A."/>
            <person name="Chen C."/>
            <person name="Yanf M."/>
            <person name="Daum C."/>
            <person name="Ng V."/>
            <person name="Clum A."/>
            <person name="Ohm R."/>
            <person name="Martin F."/>
            <person name="Silar P."/>
            <person name="Natvig D."/>
            <person name="Lalanne C."/>
            <person name="Gautier V."/>
            <person name="Ament-Velasquez S.L."/>
            <person name="Kruys A."/>
            <person name="Hutchinson M.I."/>
            <person name="Powell A.J."/>
            <person name="Barry K."/>
            <person name="Miller A.N."/>
            <person name="Grigoriev I.V."/>
            <person name="Debuchy R."/>
            <person name="Gladieux P."/>
            <person name="Thoren M.H."/>
            <person name="Johannesson H."/>
        </authorList>
    </citation>
    <scope>NUCLEOTIDE SEQUENCE</scope>
    <source>
        <strain evidence="6">CBS 892.96</strain>
    </source>
</reference>
<dbReference type="Proteomes" id="UP001302321">
    <property type="component" value="Unassembled WGS sequence"/>
</dbReference>
<accession>A0AAN6W1X0</accession>
<dbReference type="GO" id="GO:0046952">
    <property type="term" value="P:ketone body catabolic process"/>
    <property type="evidence" value="ECO:0007669"/>
    <property type="project" value="InterPro"/>
</dbReference>
<comment type="pathway">
    <text evidence="3">Ketone metabolism; succinyl-CoA degradation; acetoacetyl-CoA from succinyl-CoA: step 1/1.</text>
</comment>
<dbReference type="SMART" id="SM00882">
    <property type="entry name" value="CoA_trans"/>
    <property type="match status" value="2"/>
</dbReference>
<dbReference type="SUPFAM" id="SSF100950">
    <property type="entry name" value="NagB/RpiA/CoA transferase-like"/>
    <property type="match status" value="2"/>
</dbReference>
<dbReference type="InterPro" id="IPR037171">
    <property type="entry name" value="NagB/RpiA_transferase-like"/>
</dbReference>
<evidence type="ECO:0000256" key="2">
    <source>
        <dbReference type="ARBA" id="ARBA00022679"/>
    </source>
</evidence>
<keyword evidence="7" id="KW-1185">Reference proteome</keyword>
<dbReference type="GO" id="GO:0008260">
    <property type="term" value="F:succinyl-CoA:3-oxo-acid CoA-transferase activity"/>
    <property type="evidence" value="ECO:0007669"/>
    <property type="project" value="UniProtKB-EC"/>
</dbReference>
<dbReference type="InterPro" id="IPR014388">
    <property type="entry name" value="3-oxoacid_CoA-transferase"/>
</dbReference>
<comment type="caution">
    <text evidence="6">The sequence shown here is derived from an EMBL/GenBank/DDBJ whole genome shotgun (WGS) entry which is preliminary data.</text>
</comment>
<dbReference type="PANTHER" id="PTHR13707:SF60">
    <property type="entry name" value="ACETATE COA-TRANSFERASE SUBUNIT ALPHA"/>
    <property type="match status" value="1"/>
</dbReference>
<reference evidence="6" key="1">
    <citation type="journal article" date="2023" name="Mol. Phylogenet. Evol.">
        <title>Genome-scale phylogeny and comparative genomics of the fungal order Sordariales.</title>
        <authorList>
            <person name="Hensen N."/>
            <person name="Bonometti L."/>
            <person name="Westerberg I."/>
            <person name="Brannstrom I.O."/>
            <person name="Guillou S."/>
            <person name="Cros-Aarteil S."/>
            <person name="Calhoun S."/>
            <person name="Haridas S."/>
            <person name="Kuo A."/>
            <person name="Mondo S."/>
            <person name="Pangilinan J."/>
            <person name="Riley R."/>
            <person name="LaButti K."/>
            <person name="Andreopoulos B."/>
            <person name="Lipzen A."/>
            <person name="Chen C."/>
            <person name="Yan M."/>
            <person name="Daum C."/>
            <person name="Ng V."/>
            <person name="Clum A."/>
            <person name="Steindorff A."/>
            <person name="Ohm R.A."/>
            <person name="Martin F."/>
            <person name="Silar P."/>
            <person name="Natvig D.O."/>
            <person name="Lalanne C."/>
            <person name="Gautier V."/>
            <person name="Ament-Velasquez S.L."/>
            <person name="Kruys A."/>
            <person name="Hutchinson M.I."/>
            <person name="Powell A.J."/>
            <person name="Barry K."/>
            <person name="Miller A.N."/>
            <person name="Grigoriev I.V."/>
            <person name="Debuchy R."/>
            <person name="Gladieux P."/>
            <person name="Hiltunen Thoren M."/>
            <person name="Johannesson H."/>
        </authorList>
    </citation>
    <scope>NUCLEOTIDE SEQUENCE</scope>
    <source>
        <strain evidence="6">CBS 892.96</strain>
    </source>
</reference>
<protein>
    <recommendedName>
        <fullName evidence="3">Succinyl-CoA:3-ketoacid-coenzyme A transferase</fullName>
        <ecNumber evidence="3">2.8.3.5</ecNumber>
    </recommendedName>
</protein>
<evidence type="ECO:0000256" key="4">
    <source>
        <dbReference type="PIRSR" id="PIRSR000858-1"/>
    </source>
</evidence>
<dbReference type="EC" id="2.8.3.5" evidence="3"/>
<feature type="compositionally biased region" description="Basic and acidic residues" evidence="5">
    <location>
        <begin position="320"/>
        <end position="342"/>
    </location>
</feature>
<dbReference type="PANTHER" id="PTHR13707">
    <property type="entry name" value="KETOACID-COENZYME A TRANSFERASE"/>
    <property type="match status" value="1"/>
</dbReference>
<evidence type="ECO:0000313" key="7">
    <source>
        <dbReference type="Proteomes" id="UP001302321"/>
    </source>
</evidence>
<sequence>MRNMASVVGRRAIALSSSRGSCARQLQLSLRITTTTTSTLKPSLTTNFAQTRFFSHTRSWRREIPVSEPKRRGSKVWASVDEAVADIKSGSVLLSAGFGLCGVASTLIAALRRRGPESLHSLTAVSNNAGAEGRGGLALLTENGQVDRMIMSYLGANKKLERQYLTGQIAVELCPQGTIAERIRAAGSGIPAFFTPTGGNTLIQSGSLPTRYSPDGSTVVEFSPPRETRIFNGKAYLMETALPGDVAILRAWKVDKAGNCVFRHTTKTFALLMAKAAKLAIVEAENIVEIGEIDPSEVNLPGIYVDRIVPATEPSQIELLKTRSPEKSNDDGPPKAESEAQARRNRIARRAAKELKPGYYVNLGVGIPTLAPSFLPPGQKVWIQSENGILGMGDYPLPEEVDADVINAGKETTTLLPGASTFDSSESFSMIRGGHVDVSILGALQVSAGGDLANYMIPGKVFKGMGGAMDLVSNPDNTKIVVATEHIAKDGSSKIVQNCQLPLTGRAVVSTVITDLAVFQVDRKKGTLTLTEIAPGVDVDEVRAKTDAEFSVAEELEVME</sequence>
<comment type="function">
    <text evidence="3">Key enzyme for ketone body catabolism. Transfers the CoA moiety from succinate to acetoacetate. Formation of the enzyme-CoA intermediate proceeds via an unstable anhydride species formed between the carboxylate groups of the enzyme and substrate.</text>
</comment>
<comment type="similarity">
    <text evidence="1 3">Belongs to the 3-oxoacid CoA-transferase family.</text>
</comment>
<keyword evidence="2 3" id="KW-0808">Transferase</keyword>
<dbReference type="EMBL" id="MU866453">
    <property type="protein sequence ID" value="KAK4172202.1"/>
    <property type="molecule type" value="Genomic_DNA"/>
</dbReference>
<keyword evidence="3" id="KW-0496">Mitochondrion</keyword>